<dbReference type="Proteomes" id="UP001234989">
    <property type="component" value="Chromosome 10"/>
</dbReference>
<evidence type="ECO:0000313" key="1">
    <source>
        <dbReference type="EMBL" id="WMV49432.1"/>
    </source>
</evidence>
<protein>
    <submittedName>
        <fullName evidence="1">Uncharacterized protein</fullName>
    </submittedName>
</protein>
<organism evidence="1 2">
    <name type="scientific">Solanum verrucosum</name>
    <dbReference type="NCBI Taxonomy" id="315347"/>
    <lineage>
        <taxon>Eukaryota</taxon>
        <taxon>Viridiplantae</taxon>
        <taxon>Streptophyta</taxon>
        <taxon>Embryophyta</taxon>
        <taxon>Tracheophyta</taxon>
        <taxon>Spermatophyta</taxon>
        <taxon>Magnoliopsida</taxon>
        <taxon>eudicotyledons</taxon>
        <taxon>Gunneridae</taxon>
        <taxon>Pentapetalae</taxon>
        <taxon>asterids</taxon>
        <taxon>lamiids</taxon>
        <taxon>Solanales</taxon>
        <taxon>Solanaceae</taxon>
        <taxon>Solanoideae</taxon>
        <taxon>Solaneae</taxon>
        <taxon>Solanum</taxon>
    </lineage>
</organism>
<dbReference type="EMBL" id="CP133621">
    <property type="protein sequence ID" value="WMV49432.1"/>
    <property type="molecule type" value="Genomic_DNA"/>
</dbReference>
<proteinExistence type="predicted"/>
<accession>A0AAF0UNB1</accession>
<reference evidence="1" key="1">
    <citation type="submission" date="2023-08" db="EMBL/GenBank/DDBJ databases">
        <title>A de novo genome assembly of Solanum verrucosum Schlechtendal, a Mexican diploid species geographically isolated from the other diploid A-genome species in potato relatives.</title>
        <authorList>
            <person name="Hosaka K."/>
        </authorList>
    </citation>
    <scope>NUCLEOTIDE SEQUENCE</scope>
    <source>
        <tissue evidence="1">Young leaves</tissue>
    </source>
</reference>
<sequence>MALFEALYGKGYRSPIGWFEAGDVKPLGVDLEKDIQDKVRSIQTKIFTAQSRQKKYEDHKVRDMAFQTVVLDKDLQYEEEPIAILDCDVCKLRIIEIKSVKVQLKHHTVEKATWETEKDMRDKYPQLFVDSDSYDVKKPVRLYRIEYGRVELPKLILA</sequence>
<evidence type="ECO:0000313" key="2">
    <source>
        <dbReference type="Proteomes" id="UP001234989"/>
    </source>
</evidence>
<keyword evidence="2" id="KW-1185">Reference proteome</keyword>
<gene>
    <name evidence="1" type="ORF">MTR67_042817</name>
</gene>
<dbReference type="AlphaFoldDB" id="A0AAF0UNB1"/>
<name>A0AAF0UNB1_SOLVR</name>